<keyword evidence="3" id="KW-1185">Reference proteome</keyword>
<evidence type="ECO:0000313" key="3">
    <source>
        <dbReference type="Proteomes" id="UP000218231"/>
    </source>
</evidence>
<dbReference type="OrthoDB" id="5824539at2759"/>
<evidence type="ECO:0000313" key="2">
    <source>
        <dbReference type="EMBL" id="PAV87627.1"/>
    </source>
</evidence>
<feature type="coiled-coil region" evidence="1">
    <location>
        <begin position="6"/>
        <end position="36"/>
    </location>
</feature>
<sequence>MMDLVLSQVESAVVEFENQQEEEKQKENEKNKTTVDYSWLVSKAPARRKKCLSIETTLTRNAIIDTFQTTCHEVIFSRPRPPTVARVLRKYLRSQSSANSVNDSPQPTSRSIGQLSIEELEKIV</sequence>
<gene>
    <name evidence="2" type="ORF">WR25_26594</name>
</gene>
<dbReference type="AlphaFoldDB" id="A0A2A2LNR4"/>
<comment type="caution">
    <text evidence="2">The sequence shown here is derived from an EMBL/GenBank/DDBJ whole genome shotgun (WGS) entry which is preliminary data.</text>
</comment>
<accession>A0A2A2LNR4</accession>
<reference evidence="2 3" key="1">
    <citation type="journal article" date="2017" name="Curr. Biol.">
        <title>Genome architecture and evolution of a unichromosomal asexual nematode.</title>
        <authorList>
            <person name="Fradin H."/>
            <person name="Zegar C."/>
            <person name="Gutwein M."/>
            <person name="Lucas J."/>
            <person name="Kovtun M."/>
            <person name="Corcoran D."/>
            <person name="Baugh L.R."/>
            <person name="Kiontke K."/>
            <person name="Gunsalus K."/>
            <person name="Fitch D.H."/>
            <person name="Piano F."/>
        </authorList>
    </citation>
    <scope>NUCLEOTIDE SEQUENCE [LARGE SCALE GENOMIC DNA]</scope>
    <source>
        <strain evidence="2">PF1309</strain>
    </source>
</reference>
<dbReference type="EMBL" id="LIAE01006556">
    <property type="protein sequence ID" value="PAV87627.1"/>
    <property type="molecule type" value="Genomic_DNA"/>
</dbReference>
<name>A0A2A2LNR4_9BILA</name>
<proteinExistence type="predicted"/>
<dbReference type="InterPro" id="IPR028092">
    <property type="entry name" value="RD3"/>
</dbReference>
<dbReference type="Pfam" id="PF14473">
    <property type="entry name" value="RD3"/>
    <property type="match status" value="1"/>
</dbReference>
<dbReference type="Proteomes" id="UP000218231">
    <property type="component" value="Unassembled WGS sequence"/>
</dbReference>
<evidence type="ECO:0000256" key="1">
    <source>
        <dbReference type="SAM" id="Coils"/>
    </source>
</evidence>
<keyword evidence="1" id="KW-0175">Coiled coil</keyword>
<protein>
    <submittedName>
        <fullName evidence="2">Uncharacterized protein</fullName>
    </submittedName>
</protein>
<organism evidence="2 3">
    <name type="scientific">Diploscapter pachys</name>
    <dbReference type="NCBI Taxonomy" id="2018661"/>
    <lineage>
        <taxon>Eukaryota</taxon>
        <taxon>Metazoa</taxon>
        <taxon>Ecdysozoa</taxon>
        <taxon>Nematoda</taxon>
        <taxon>Chromadorea</taxon>
        <taxon>Rhabditida</taxon>
        <taxon>Rhabditina</taxon>
        <taxon>Rhabditomorpha</taxon>
        <taxon>Rhabditoidea</taxon>
        <taxon>Rhabditidae</taxon>
        <taxon>Diploscapter</taxon>
    </lineage>
</organism>